<proteinExistence type="predicted"/>
<dbReference type="Proteomes" id="UP001528411">
    <property type="component" value="Unassembled WGS sequence"/>
</dbReference>
<dbReference type="PROSITE" id="PS51257">
    <property type="entry name" value="PROKAR_LIPOPROTEIN"/>
    <property type="match status" value="1"/>
</dbReference>
<name>A0ABT5FAK9_9GAMM</name>
<dbReference type="EMBL" id="JAQOMS010000002">
    <property type="protein sequence ID" value="MDC2887662.1"/>
    <property type="molecule type" value="Genomic_DNA"/>
</dbReference>
<gene>
    <name evidence="1" type="ORF">PN838_00845</name>
</gene>
<protein>
    <submittedName>
        <fullName evidence="1">Uncharacterized protein</fullName>
    </submittedName>
</protein>
<comment type="caution">
    <text evidence="1">The sequence shown here is derived from an EMBL/GenBank/DDBJ whole genome shotgun (WGS) entry which is preliminary data.</text>
</comment>
<accession>A0ABT5FAK9</accession>
<sequence>MEFREPMKSFLIILLSVFLFSCASTKEQANHLEFMMYSDAHPELNDAESSLWFGYSFGLGICIQNENASYDRYPMKCEVSARKAMAQMYENETDKSKYSNSYPKELFSVYRAGFMEAYVWSNNQQKDWKRPKNTDEFQTWAISNLKSHIPQQKFMGKFQ</sequence>
<reference evidence="1 2" key="1">
    <citation type="submission" date="2023-01" db="EMBL/GenBank/DDBJ databases">
        <title>Psychrosphaera sp. nov., isolated from marine algae.</title>
        <authorList>
            <person name="Bayburt H."/>
            <person name="Choi B.J."/>
            <person name="Kim J.M."/>
            <person name="Choi D.G."/>
            <person name="Jeon C.O."/>
        </authorList>
    </citation>
    <scope>NUCLEOTIDE SEQUENCE [LARGE SCALE GENOMIC DNA]</scope>
    <source>
        <strain evidence="1 2">G1-22</strain>
    </source>
</reference>
<evidence type="ECO:0000313" key="2">
    <source>
        <dbReference type="Proteomes" id="UP001528411"/>
    </source>
</evidence>
<dbReference type="RefSeq" id="WP_215964018.1">
    <property type="nucleotide sequence ID" value="NZ_JAQOMS010000002.1"/>
</dbReference>
<evidence type="ECO:0000313" key="1">
    <source>
        <dbReference type="EMBL" id="MDC2887662.1"/>
    </source>
</evidence>
<organism evidence="1 2">
    <name type="scientific">Psychrosphaera algicola</name>
    <dbReference type="NCBI Taxonomy" id="3023714"/>
    <lineage>
        <taxon>Bacteria</taxon>
        <taxon>Pseudomonadati</taxon>
        <taxon>Pseudomonadota</taxon>
        <taxon>Gammaproteobacteria</taxon>
        <taxon>Alteromonadales</taxon>
        <taxon>Pseudoalteromonadaceae</taxon>
        <taxon>Psychrosphaera</taxon>
    </lineage>
</organism>
<keyword evidence="2" id="KW-1185">Reference proteome</keyword>